<dbReference type="InterPro" id="IPR005135">
    <property type="entry name" value="Endo/exonuclease/phosphatase"/>
</dbReference>
<organism evidence="2 3">
    <name type="scientific">Willisornis vidua</name>
    <name type="common">Xingu scale-backed antbird</name>
    <dbReference type="NCBI Taxonomy" id="1566151"/>
    <lineage>
        <taxon>Eukaryota</taxon>
        <taxon>Metazoa</taxon>
        <taxon>Chordata</taxon>
        <taxon>Craniata</taxon>
        <taxon>Vertebrata</taxon>
        <taxon>Euteleostomi</taxon>
        <taxon>Archelosauria</taxon>
        <taxon>Archosauria</taxon>
        <taxon>Dinosauria</taxon>
        <taxon>Saurischia</taxon>
        <taxon>Theropoda</taxon>
        <taxon>Coelurosauria</taxon>
        <taxon>Aves</taxon>
        <taxon>Neognathae</taxon>
        <taxon>Neoaves</taxon>
        <taxon>Telluraves</taxon>
        <taxon>Australaves</taxon>
        <taxon>Passeriformes</taxon>
        <taxon>Thamnophilidae</taxon>
        <taxon>Willisornis</taxon>
    </lineage>
</organism>
<sequence>MGGYKLFRKYRQGRRGGDVALYVRESLDPVELEVSSDKVECLWTRIREKANKADILMSVCYRPPYQDDEGDELFYKQLADVSKSEALVLVGDFNLPDICWELNTAEKRQSRKFLEEFPSSAVK</sequence>
<keyword evidence="3" id="KW-1185">Reference proteome</keyword>
<evidence type="ECO:0000313" key="2">
    <source>
        <dbReference type="EMBL" id="KAJ7423652.1"/>
    </source>
</evidence>
<proteinExistence type="predicted"/>
<name>A0ABQ9DP24_9PASS</name>
<dbReference type="InterPro" id="IPR036691">
    <property type="entry name" value="Endo/exonu/phosph_ase_sf"/>
</dbReference>
<comment type="caution">
    <text evidence="2">The sequence shown here is derived from an EMBL/GenBank/DDBJ whole genome shotgun (WGS) entry which is preliminary data.</text>
</comment>
<dbReference type="PANTHER" id="PTHR33395">
    <property type="entry name" value="TRANSCRIPTASE, PUTATIVE-RELATED-RELATED"/>
    <property type="match status" value="1"/>
</dbReference>
<evidence type="ECO:0000259" key="1">
    <source>
        <dbReference type="Pfam" id="PF03372"/>
    </source>
</evidence>
<protein>
    <submittedName>
        <fullName evidence="2">Mitochondrial fission process protein 1</fullName>
    </submittedName>
</protein>
<evidence type="ECO:0000313" key="3">
    <source>
        <dbReference type="Proteomes" id="UP001145742"/>
    </source>
</evidence>
<dbReference type="Pfam" id="PF03372">
    <property type="entry name" value="Exo_endo_phos"/>
    <property type="match status" value="1"/>
</dbReference>
<gene>
    <name evidence="2" type="ORF">WISP_33014</name>
</gene>
<feature type="domain" description="Endonuclease/exonuclease/phosphatase" evidence="1">
    <location>
        <begin position="10"/>
        <end position="111"/>
    </location>
</feature>
<dbReference type="PANTHER" id="PTHR33395:SF22">
    <property type="entry name" value="REVERSE TRANSCRIPTASE DOMAIN-CONTAINING PROTEIN"/>
    <property type="match status" value="1"/>
</dbReference>
<dbReference type="Gene3D" id="3.60.10.10">
    <property type="entry name" value="Endonuclease/exonuclease/phosphatase"/>
    <property type="match status" value="1"/>
</dbReference>
<accession>A0ABQ9DP24</accession>
<dbReference type="Proteomes" id="UP001145742">
    <property type="component" value="Unassembled WGS sequence"/>
</dbReference>
<dbReference type="EMBL" id="WHWB01032788">
    <property type="protein sequence ID" value="KAJ7423652.1"/>
    <property type="molecule type" value="Genomic_DNA"/>
</dbReference>
<dbReference type="SUPFAM" id="SSF56219">
    <property type="entry name" value="DNase I-like"/>
    <property type="match status" value="1"/>
</dbReference>
<reference evidence="2" key="1">
    <citation type="submission" date="2019-10" db="EMBL/GenBank/DDBJ databases">
        <authorList>
            <person name="Soares A.E.R."/>
            <person name="Aleixo A."/>
            <person name="Schneider P."/>
            <person name="Miyaki C.Y."/>
            <person name="Schneider M.P."/>
            <person name="Mello C."/>
            <person name="Vasconcelos A.T.R."/>
        </authorList>
    </citation>
    <scope>NUCLEOTIDE SEQUENCE</scope>
    <source>
        <tissue evidence="2">Muscle</tissue>
    </source>
</reference>